<dbReference type="CDD" id="cd01029">
    <property type="entry name" value="TOPRIM_primases"/>
    <property type="match status" value="1"/>
</dbReference>
<evidence type="ECO:0000313" key="11">
    <source>
        <dbReference type="Proteomes" id="UP000224871"/>
    </source>
</evidence>
<evidence type="ECO:0000256" key="6">
    <source>
        <dbReference type="ARBA" id="ARBA00023163"/>
    </source>
</evidence>
<reference evidence="9" key="2">
    <citation type="submission" date="2016-12" db="EMBL/GenBank/DDBJ databases">
        <authorList>
            <person name="Song W.-J."/>
            <person name="Kurnit D.M."/>
        </authorList>
    </citation>
    <scope>NUCLEOTIDE SEQUENCE [LARGE SCALE GENOMIC DNA]</scope>
    <source>
        <strain evidence="9">HGB1681</strain>
    </source>
</reference>
<gene>
    <name evidence="8" type="ORF">Xinn_03747</name>
    <name evidence="9" type="ORF">XIS1_530012</name>
</gene>
<dbReference type="InterPro" id="IPR034154">
    <property type="entry name" value="TOPRIM_DnaG/twinkle"/>
</dbReference>
<dbReference type="SUPFAM" id="SSF52540">
    <property type="entry name" value="P-loop containing nucleoside triphosphate hydrolases"/>
    <property type="match status" value="1"/>
</dbReference>
<dbReference type="OrthoDB" id="784829at2"/>
<dbReference type="SUPFAM" id="SSF57783">
    <property type="entry name" value="Zinc beta-ribbon"/>
    <property type="match status" value="1"/>
</dbReference>
<reference evidence="10" key="1">
    <citation type="submission" date="2016-12" db="EMBL/GenBank/DDBJ databases">
        <authorList>
            <person name="Gaudriault S."/>
        </authorList>
    </citation>
    <scope>NUCLEOTIDE SEQUENCE [LARGE SCALE GENOMIC DNA]</scope>
    <source>
        <strain evidence="10">HGB1681 (deposited as PTA-6826 in the American Type Culture Collection)</strain>
    </source>
</reference>
<dbReference type="Proteomes" id="UP000196435">
    <property type="component" value="Unassembled WGS sequence"/>
</dbReference>
<evidence type="ECO:0000256" key="3">
    <source>
        <dbReference type="ARBA" id="ARBA00022679"/>
    </source>
</evidence>
<evidence type="ECO:0000256" key="4">
    <source>
        <dbReference type="ARBA" id="ARBA00022695"/>
    </source>
</evidence>
<keyword evidence="9" id="KW-0347">Helicase</keyword>
<dbReference type="GO" id="GO:0006269">
    <property type="term" value="P:DNA replication, synthesis of primer"/>
    <property type="evidence" value="ECO:0007669"/>
    <property type="project" value="UniProtKB-KW"/>
</dbReference>
<sequence length="756" mass="83727">MVTQIDIKLVKVAAQNQWQGLLSACGVNVPEKGKQGACPICGGTDRFHFIDDHGNGDWHCRQCDNPNHGDGFDLLVRSQGITLTEAVKAVSDALALPLPEPARKEAPKSESPPITEKVNKLVEQSIAGQSDYLTKKGLQCPDQRLLKDGSLLLVIQALDSTITGAQIIKPNSDKRLVSGTKKKGSFIPLSALGGTPDTIIITEGYATALTVSQLHEGVILAAIDEGNLLPVAEQVRKRWPESKIILAADNDWHEPGELDSNGKPKKNVGKMAAEKTAKAINGWVSIPPTEHKADWDDYRQRHGIEAAKQAFREGLYQYYAGAELDMYELGSGEVITGEELALLEKMNKTYTHITIGGKHRVVSLKPCQVNGVTHVFEELTQFKNYFLHEGRIAKKMSLGEAWLKWKGKNYKPDGVGFYPDPKRCPDSVYNLFMGLAIDPIEGDCTVYLDHIKHVICAGDERAYQYVVSWLAHLFQKPDEKPSVAIAMKSVPGTGKGTLVRPLLEILGQYGVQVNGAEQITAKFNATMANKLLVFADEATVAKASDGEKLRGIISEPTFNLERKGIDAEAMVNFSRLIFASNSTQALKAGIRERRYLVLEPDGTRAQDKAYFDNLYQWLNDNGVAKLLHYLLNYDISHFDRHRAPQTDALKEEILFGLTGLYAYLYAELAKEEPFRGMARIPVSELIDNYLLWCRENNEEETEPAARRRVGSTMVKMGLDSSGRRGRGVGIVYELPSLNELRVRFAQMIGMGVSDVF</sequence>
<keyword evidence="11" id="KW-1185">Reference proteome</keyword>
<dbReference type="GO" id="GO:0000428">
    <property type="term" value="C:DNA-directed RNA polymerase complex"/>
    <property type="evidence" value="ECO:0007669"/>
    <property type="project" value="UniProtKB-KW"/>
</dbReference>
<dbReference type="Proteomes" id="UP000224871">
    <property type="component" value="Unassembled WGS sequence"/>
</dbReference>
<dbReference type="Pfam" id="PF13362">
    <property type="entry name" value="Toprim_3"/>
    <property type="match status" value="1"/>
</dbReference>
<keyword evidence="4" id="KW-0548">Nucleotidyltransferase</keyword>
<dbReference type="GO" id="GO:0016779">
    <property type="term" value="F:nucleotidyltransferase activity"/>
    <property type="evidence" value="ECO:0007669"/>
    <property type="project" value="UniProtKB-KW"/>
</dbReference>
<evidence type="ECO:0000313" key="8">
    <source>
        <dbReference type="EMBL" id="PHM29053.1"/>
    </source>
</evidence>
<keyword evidence="9" id="KW-0378">Hydrolase</keyword>
<dbReference type="AlphaFoldDB" id="A0A1N6MZF5"/>
<dbReference type="Pfam" id="PF08273">
    <property type="entry name" value="Zn_Ribbon_Prim"/>
    <property type="match status" value="1"/>
</dbReference>
<dbReference type="GO" id="GO:1990077">
    <property type="term" value="C:primosome complex"/>
    <property type="evidence" value="ECO:0007669"/>
    <property type="project" value="UniProtKB-KW"/>
</dbReference>
<dbReference type="InterPro" id="IPR036977">
    <property type="entry name" value="DNA_primase_Znf_CHC2"/>
</dbReference>
<keyword evidence="6" id="KW-0804">Transcription</keyword>
<dbReference type="SMART" id="SM00778">
    <property type="entry name" value="Prim_Zn_Ribbon"/>
    <property type="match status" value="1"/>
</dbReference>
<keyword evidence="2" id="KW-0639">Primosome</keyword>
<evidence type="ECO:0000259" key="7">
    <source>
        <dbReference type="SMART" id="SM00778"/>
    </source>
</evidence>
<dbReference type="InterPro" id="IPR045455">
    <property type="entry name" value="NrS-1_pol-like_helicase"/>
</dbReference>
<organism evidence="9 10">
    <name type="scientific">Xenorhabdus innexi</name>
    <dbReference type="NCBI Taxonomy" id="290109"/>
    <lineage>
        <taxon>Bacteria</taxon>
        <taxon>Pseudomonadati</taxon>
        <taxon>Pseudomonadota</taxon>
        <taxon>Gammaproteobacteria</taxon>
        <taxon>Enterobacterales</taxon>
        <taxon>Morganellaceae</taxon>
        <taxon>Xenorhabdus</taxon>
    </lineage>
</organism>
<name>A0A1N6MZF5_9GAMM</name>
<keyword evidence="5" id="KW-0235">DNA replication</keyword>
<dbReference type="GO" id="GO:0008270">
    <property type="term" value="F:zinc ion binding"/>
    <property type="evidence" value="ECO:0007669"/>
    <property type="project" value="InterPro"/>
</dbReference>
<dbReference type="Gene3D" id="3.40.1360.10">
    <property type="match status" value="1"/>
</dbReference>
<dbReference type="EMBL" id="NIBU01000088">
    <property type="protein sequence ID" value="PHM29053.1"/>
    <property type="molecule type" value="Genomic_DNA"/>
</dbReference>
<dbReference type="GO" id="GO:0003677">
    <property type="term" value="F:DNA binding"/>
    <property type="evidence" value="ECO:0007669"/>
    <property type="project" value="InterPro"/>
</dbReference>
<evidence type="ECO:0000256" key="5">
    <source>
        <dbReference type="ARBA" id="ARBA00022705"/>
    </source>
</evidence>
<dbReference type="GO" id="GO:0004386">
    <property type="term" value="F:helicase activity"/>
    <property type="evidence" value="ECO:0007669"/>
    <property type="project" value="UniProtKB-KW"/>
</dbReference>
<dbReference type="RefSeq" id="WP_086953557.1">
    <property type="nucleotide sequence ID" value="NZ_CAWNQC010000290.1"/>
</dbReference>
<reference evidence="8 11" key="3">
    <citation type="journal article" date="2017" name="Nat. Microbiol.">
        <title>Natural product diversity associated with the nematode symbionts Photorhabdus and Xenorhabdus.</title>
        <authorList>
            <person name="Tobias N.J."/>
            <person name="Wolff H."/>
            <person name="Djahanschiri B."/>
            <person name="Grundmann F."/>
            <person name="Kronenwerth M."/>
            <person name="Shi Y.M."/>
            <person name="Simonyi S."/>
            <person name="Grun P."/>
            <person name="Shapiro-Ilan D."/>
            <person name="Pidot S.J."/>
            <person name="Stinear T.P."/>
            <person name="Ebersberger I."/>
            <person name="Bode H.B."/>
        </authorList>
    </citation>
    <scope>NUCLEOTIDE SEQUENCE [LARGE SCALE GENOMIC DNA]</scope>
    <source>
        <strain evidence="8 11">DSM 16336</strain>
    </source>
</reference>
<feature type="domain" description="DNA primase/helicase Gp4 N-terminal Bacteriophage T7-like" evidence="7">
    <location>
        <begin position="33"/>
        <end position="72"/>
    </location>
</feature>
<dbReference type="EMBL" id="FTLG01000196">
    <property type="protein sequence ID" value="SIP74154.1"/>
    <property type="molecule type" value="Genomic_DNA"/>
</dbReference>
<dbReference type="Gene3D" id="3.40.50.300">
    <property type="entry name" value="P-loop containing nucleotide triphosphate hydrolases"/>
    <property type="match status" value="1"/>
</dbReference>
<dbReference type="InterPro" id="IPR013237">
    <property type="entry name" value="Phage_T7_Gp4_N"/>
</dbReference>
<dbReference type="Pfam" id="PF19263">
    <property type="entry name" value="DUF5906"/>
    <property type="match status" value="1"/>
</dbReference>
<evidence type="ECO:0000256" key="2">
    <source>
        <dbReference type="ARBA" id="ARBA00022515"/>
    </source>
</evidence>
<dbReference type="InterPro" id="IPR027417">
    <property type="entry name" value="P-loop_NTPase"/>
</dbReference>
<keyword evidence="1" id="KW-0240">DNA-directed RNA polymerase</keyword>
<keyword evidence="9" id="KW-0067">ATP-binding</keyword>
<dbReference type="Gene3D" id="3.90.580.10">
    <property type="entry name" value="Zinc finger, CHC2-type domain"/>
    <property type="match status" value="1"/>
</dbReference>
<evidence type="ECO:0000256" key="1">
    <source>
        <dbReference type="ARBA" id="ARBA00022478"/>
    </source>
</evidence>
<evidence type="ECO:0000313" key="10">
    <source>
        <dbReference type="Proteomes" id="UP000196435"/>
    </source>
</evidence>
<protein>
    <submittedName>
        <fullName evidence="8">DNA primase</fullName>
    </submittedName>
    <submittedName>
        <fullName evidence="9">Zinc-binding domain of primase-helicase</fullName>
    </submittedName>
</protein>
<evidence type="ECO:0000313" key="9">
    <source>
        <dbReference type="EMBL" id="SIP74154.1"/>
    </source>
</evidence>
<proteinExistence type="predicted"/>
<accession>A0A1N6MZF5</accession>
<keyword evidence="3" id="KW-0808">Transferase</keyword>
<keyword evidence="9" id="KW-0547">Nucleotide-binding</keyword>
<dbReference type="InterPro" id="IPR006171">
    <property type="entry name" value="TOPRIM_dom"/>
</dbReference>